<feature type="compositionally biased region" description="Polar residues" evidence="1">
    <location>
        <begin position="24"/>
        <end position="36"/>
    </location>
</feature>
<name>A0ABU1VPN0_9GAMM</name>
<evidence type="ECO:0000313" key="2">
    <source>
        <dbReference type="EMBL" id="MDR7099444.1"/>
    </source>
</evidence>
<evidence type="ECO:0000313" key="3">
    <source>
        <dbReference type="Proteomes" id="UP001267878"/>
    </source>
</evidence>
<dbReference type="Proteomes" id="UP001267878">
    <property type="component" value="Unassembled WGS sequence"/>
</dbReference>
<feature type="compositionally biased region" description="Gly residues" evidence="1">
    <location>
        <begin position="68"/>
        <end position="83"/>
    </location>
</feature>
<dbReference type="RefSeq" id="WP_310053645.1">
    <property type="nucleotide sequence ID" value="NZ_JAVDVW010000001.1"/>
</dbReference>
<organism evidence="2 3">
    <name type="scientific">Agrilutibacter niabensis</name>
    <dbReference type="NCBI Taxonomy" id="380628"/>
    <lineage>
        <taxon>Bacteria</taxon>
        <taxon>Pseudomonadati</taxon>
        <taxon>Pseudomonadota</taxon>
        <taxon>Gammaproteobacteria</taxon>
        <taxon>Lysobacterales</taxon>
        <taxon>Lysobacteraceae</taxon>
        <taxon>Agrilutibacter</taxon>
    </lineage>
</organism>
<keyword evidence="3" id="KW-1185">Reference proteome</keyword>
<comment type="caution">
    <text evidence="2">The sequence shown here is derived from an EMBL/GenBank/DDBJ whole genome shotgun (WGS) entry which is preliminary data.</text>
</comment>
<reference evidence="2 3" key="1">
    <citation type="submission" date="2023-07" db="EMBL/GenBank/DDBJ databases">
        <title>Sorghum-associated microbial communities from plants grown in Nebraska, USA.</title>
        <authorList>
            <person name="Schachtman D."/>
        </authorList>
    </citation>
    <scope>NUCLEOTIDE SEQUENCE [LARGE SCALE GENOMIC DNA]</scope>
    <source>
        <strain evidence="2 3">BE187</strain>
    </source>
</reference>
<sequence>MSTLLMLAVAVALVAVVWRASHGSRNGRISGTNDAASGTPYADGSDTGSGTPFGDDASIGSDCADSGSDGGGCDGGGDGGGGD</sequence>
<feature type="compositionally biased region" description="Low complexity" evidence="1">
    <location>
        <begin position="54"/>
        <end position="67"/>
    </location>
</feature>
<protein>
    <submittedName>
        <fullName evidence="2">Uncharacterized protein</fullName>
    </submittedName>
</protein>
<evidence type="ECO:0000256" key="1">
    <source>
        <dbReference type="SAM" id="MobiDB-lite"/>
    </source>
</evidence>
<dbReference type="EMBL" id="JAVDVW010000001">
    <property type="protein sequence ID" value="MDR7099444.1"/>
    <property type="molecule type" value="Genomic_DNA"/>
</dbReference>
<proteinExistence type="predicted"/>
<feature type="region of interest" description="Disordered" evidence="1">
    <location>
        <begin position="24"/>
        <end position="83"/>
    </location>
</feature>
<gene>
    <name evidence="2" type="ORF">J2X04_001791</name>
</gene>
<accession>A0ABU1VPN0</accession>